<evidence type="ECO:0000256" key="1">
    <source>
        <dbReference type="SAM" id="SignalP"/>
    </source>
</evidence>
<dbReference type="EMBL" id="JARJCW010000046">
    <property type="protein sequence ID" value="KAJ7204796.1"/>
    <property type="molecule type" value="Genomic_DNA"/>
</dbReference>
<evidence type="ECO:0000313" key="3">
    <source>
        <dbReference type="Proteomes" id="UP001219525"/>
    </source>
</evidence>
<feature type="chain" id="PRO_5041928817" description="LAGLIDADG endonuclease" evidence="1">
    <location>
        <begin position="20"/>
        <end position="323"/>
    </location>
</feature>
<comment type="caution">
    <text evidence="2">The sequence shown here is derived from an EMBL/GenBank/DDBJ whole genome shotgun (WGS) entry which is preliminary data.</text>
</comment>
<sequence length="323" mass="35152">MSFLKSTFLILSIRKLSEAIEALCQPCTLAAGVRRADLGVVYSGLIKPCLIAKTSVPVYRMCDRDSWTVSVKFHDHSNLVISDFFTGLGYILSSQAYGLRSLSERIELLALYAKICKLSSPLVQSRPPTTVQLLWVNSPHKGDNRLALGSSLAWLKVRSHFQMARAVREGILRDIWGSTSALINPTPMQTCFPNPVGALFGSCWGDCAEAISLSAFWKLVASGAPLGTLAFNVASMNAVDPAIGLSACDIILENAGKLTLQKIFEVLTRAGAFRPMCKNCEHLRDAVAANIVDCAHPEFWLELGYSEDSAPHILSTCESSSRP</sequence>
<evidence type="ECO:0000313" key="2">
    <source>
        <dbReference type="EMBL" id="KAJ7204796.1"/>
    </source>
</evidence>
<reference evidence="2" key="1">
    <citation type="submission" date="2023-03" db="EMBL/GenBank/DDBJ databases">
        <title>Massive genome expansion in bonnet fungi (Mycena s.s.) driven by repeated elements and novel gene families across ecological guilds.</title>
        <authorList>
            <consortium name="Lawrence Berkeley National Laboratory"/>
            <person name="Harder C.B."/>
            <person name="Miyauchi S."/>
            <person name="Viragh M."/>
            <person name="Kuo A."/>
            <person name="Thoen E."/>
            <person name="Andreopoulos B."/>
            <person name="Lu D."/>
            <person name="Skrede I."/>
            <person name="Drula E."/>
            <person name="Henrissat B."/>
            <person name="Morin E."/>
            <person name="Kohler A."/>
            <person name="Barry K."/>
            <person name="LaButti K."/>
            <person name="Morin E."/>
            <person name="Salamov A."/>
            <person name="Lipzen A."/>
            <person name="Mereny Z."/>
            <person name="Hegedus B."/>
            <person name="Baldrian P."/>
            <person name="Stursova M."/>
            <person name="Weitz H."/>
            <person name="Taylor A."/>
            <person name="Grigoriev I.V."/>
            <person name="Nagy L.G."/>
            <person name="Martin F."/>
            <person name="Kauserud H."/>
        </authorList>
    </citation>
    <scope>NUCLEOTIDE SEQUENCE</scope>
    <source>
        <strain evidence="2">9144</strain>
    </source>
</reference>
<organism evidence="2 3">
    <name type="scientific">Mycena pura</name>
    <dbReference type="NCBI Taxonomy" id="153505"/>
    <lineage>
        <taxon>Eukaryota</taxon>
        <taxon>Fungi</taxon>
        <taxon>Dikarya</taxon>
        <taxon>Basidiomycota</taxon>
        <taxon>Agaricomycotina</taxon>
        <taxon>Agaricomycetes</taxon>
        <taxon>Agaricomycetidae</taxon>
        <taxon>Agaricales</taxon>
        <taxon>Marasmiineae</taxon>
        <taxon>Mycenaceae</taxon>
        <taxon>Mycena</taxon>
    </lineage>
</organism>
<gene>
    <name evidence="2" type="ORF">GGX14DRAFT_646337</name>
</gene>
<accession>A0AAD6V7P4</accession>
<keyword evidence="1" id="KW-0732">Signal</keyword>
<proteinExistence type="predicted"/>
<dbReference type="Proteomes" id="UP001219525">
    <property type="component" value="Unassembled WGS sequence"/>
</dbReference>
<feature type="signal peptide" evidence="1">
    <location>
        <begin position="1"/>
        <end position="19"/>
    </location>
</feature>
<name>A0AAD6V7P4_9AGAR</name>
<dbReference type="AlphaFoldDB" id="A0AAD6V7P4"/>
<keyword evidence="3" id="KW-1185">Reference proteome</keyword>
<evidence type="ECO:0008006" key="4">
    <source>
        <dbReference type="Google" id="ProtNLM"/>
    </source>
</evidence>
<protein>
    <recommendedName>
        <fullName evidence="4">LAGLIDADG endonuclease</fullName>
    </recommendedName>
</protein>